<sequence length="110" mass="12706">MSYILDFISANGQRSTIVYPESRQEGSRDHRYVDLDNPEFILNVCLCVSETWRHPSSPTEQDLLFLANQRIRSECKAAMEILAAAERMRIKCDGGFILDCIIINNYEFIE</sequence>
<organism evidence="1 2">
    <name type="scientific">Thelohanellus kitauei</name>
    <name type="common">Myxosporean</name>
    <dbReference type="NCBI Taxonomy" id="669202"/>
    <lineage>
        <taxon>Eukaryota</taxon>
        <taxon>Metazoa</taxon>
        <taxon>Cnidaria</taxon>
        <taxon>Myxozoa</taxon>
        <taxon>Myxosporea</taxon>
        <taxon>Bivalvulida</taxon>
        <taxon>Platysporina</taxon>
        <taxon>Myxobolidae</taxon>
        <taxon>Thelohanellus</taxon>
    </lineage>
</organism>
<dbReference type="AlphaFoldDB" id="A0A0C2IV04"/>
<keyword evidence="2" id="KW-1185">Reference proteome</keyword>
<dbReference type="Proteomes" id="UP000031668">
    <property type="component" value="Unassembled WGS sequence"/>
</dbReference>
<protein>
    <submittedName>
        <fullName evidence="1">Uncharacterized protein</fullName>
    </submittedName>
</protein>
<accession>A0A0C2IV04</accession>
<name>A0A0C2IV04_THEKT</name>
<comment type="caution">
    <text evidence="1">The sequence shown here is derived from an EMBL/GenBank/DDBJ whole genome shotgun (WGS) entry which is preliminary data.</text>
</comment>
<dbReference type="EMBL" id="JWZT01005536">
    <property type="protein sequence ID" value="KII60637.1"/>
    <property type="molecule type" value="Genomic_DNA"/>
</dbReference>
<evidence type="ECO:0000313" key="1">
    <source>
        <dbReference type="EMBL" id="KII60637.1"/>
    </source>
</evidence>
<reference evidence="1 2" key="1">
    <citation type="journal article" date="2014" name="Genome Biol. Evol.">
        <title>The genome of the myxosporean Thelohanellus kitauei shows adaptations to nutrient acquisition within its fish host.</title>
        <authorList>
            <person name="Yang Y."/>
            <person name="Xiong J."/>
            <person name="Zhou Z."/>
            <person name="Huo F."/>
            <person name="Miao W."/>
            <person name="Ran C."/>
            <person name="Liu Y."/>
            <person name="Zhang J."/>
            <person name="Feng J."/>
            <person name="Wang M."/>
            <person name="Wang M."/>
            <person name="Wang L."/>
            <person name="Yao B."/>
        </authorList>
    </citation>
    <scope>NUCLEOTIDE SEQUENCE [LARGE SCALE GENOMIC DNA]</scope>
    <source>
        <strain evidence="1">Wuqing</strain>
    </source>
</reference>
<evidence type="ECO:0000313" key="2">
    <source>
        <dbReference type="Proteomes" id="UP000031668"/>
    </source>
</evidence>
<proteinExistence type="predicted"/>
<gene>
    <name evidence="1" type="ORF">RF11_09010</name>
</gene>